<protein>
    <recommendedName>
        <fullName evidence="4">RRM domain-containing protein</fullName>
    </recommendedName>
</protein>
<keyword evidence="6" id="KW-1185">Reference proteome</keyword>
<evidence type="ECO:0000256" key="3">
    <source>
        <dbReference type="SAM" id="MobiDB-lite"/>
    </source>
</evidence>
<feature type="compositionally biased region" description="Polar residues" evidence="3">
    <location>
        <begin position="18"/>
        <end position="30"/>
    </location>
</feature>
<evidence type="ECO:0000256" key="2">
    <source>
        <dbReference type="PROSITE-ProRule" id="PRU00176"/>
    </source>
</evidence>
<evidence type="ECO:0000313" key="5">
    <source>
        <dbReference type="EMBL" id="GMM51234.1"/>
    </source>
</evidence>
<comment type="caution">
    <text evidence="5">The sequence shown here is derived from an EMBL/GenBank/DDBJ whole genome shotgun (WGS) entry which is preliminary data.</text>
</comment>
<proteinExistence type="predicted"/>
<evidence type="ECO:0000259" key="4">
    <source>
        <dbReference type="PROSITE" id="PS50102"/>
    </source>
</evidence>
<dbReference type="GO" id="GO:0006406">
    <property type="term" value="P:mRNA export from nucleus"/>
    <property type="evidence" value="ECO:0007669"/>
    <property type="project" value="TreeGrafter"/>
</dbReference>
<feature type="compositionally biased region" description="Basic residues" evidence="3">
    <location>
        <begin position="159"/>
        <end position="174"/>
    </location>
</feature>
<dbReference type="Gene3D" id="3.30.70.330">
    <property type="match status" value="1"/>
</dbReference>
<feature type="compositionally biased region" description="Basic residues" evidence="3">
    <location>
        <begin position="35"/>
        <end position="47"/>
    </location>
</feature>
<dbReference type="EMBL" id="BTGC01000003">
    <property type="protein sequence ID" value="GMM51234.1"/>
    <property type="molecule type" value="Genomic_DNA"/>
</dbReference>
<feature type="region of interest" description="Disordered" evidence="3">
    <location>
        <begin position="1"/>
        <end position="60"/>
    </location>
</feature>
<dbReference type="GO" id="GO:0005634">
    <property type="term" value="C:nucleus"/>
    <property type="evidence" value="ECO:0007669"/>
    <property type="project" value="TreeGrafter"/>
</dbReference>
<accession>A0AAV5RI26</accession>
<feature type="region of interest" description="Disordered" evidence="3">
    <location>
        <begin position="135"/>
        <end position="213"/>
    </location>
</feature>
<dbReference type="SMART" id="SM01218">
    <property type="entry name" value="FoP_duplication"/>
    <property type="match status" value="1"/>
</dbReference>
<organism evidence="5 6">
    <name type="scientific">Starmerella bacillaris</name>
    <name type="common">Yeast</name>
    <name type="synonym">Candida zemplinina</name>
    <dbReference type="NCBI Taxonomy" id="1247836"/>
    <lineage>
        <taxon>Eukaryota</taxon>
        <taxon>Fungi</taxon>
        <taxon>Dikarya</taxon>
        <taxon>Ascomycota</taxon>
        <taxon>Saccharomycotina</taxon>
        <taxon>Dipodascomycetes</taxon>
        <taxon>Dipodascales</taxon>
        <taxon>Trichomonascaceae</taxon>
        <taxon>Starmerella</taxon>
    </lineage>
</organism>
<evidence type="ECO:0000256" key="1">
    <source>
        <dbReference type="ARBA" id="ARBA00022884"/>
    </source>
</evidence>
<dbReference type="PANTHER" id="PTHR19965:SF82">
    <property type="entry name" value="THO COMPLEX SUBUNIT 4"/>
    <property type="match status" value="1"/>
</dbReference>
<dbReference type="Pfam" id="PF00076">
    <property type="entry name" value="RRM_1"/>
    <property type="match status" value="1"/>
</dbReference>
<dbReference type="SUPFAM" id="SSF54928">
    <property type="entry name" value="RNA-binding domain, RBD"/>
    <property type="match status" value="1"/>
</dbReference>
<dbReference type="InterPro" id="IPR035979">
    <property type="entry name" value="RBD_domain_sf"/>
</dbReference>
<reference evidence="5 6" key="1">
    <citation type="journal article" date="2023" name="Elife">
        <title>Identification of key yeast species and microbe-microbe interactions impacting larval growth of Drosophila in the wild.</title>
        <authorList>
            <person name="Mure A."/>
            <person name="Sugiura Y."/>
            <person name="Maeda R."/>
            <person name="Honda K."/>
            <person name="Sakurai N."/>
            <person name="Takahashi Y."/>
            <person name="Watada M."/>
            <person name="Katoh T."/>
            <person name="Gotoh A."/>
            <person name="Gotoh Y."/>
            <person name="Taniguchi I."/>
            <person name="Nakamura K."/>
            <person name="Hayashi T."/>
            <person name="Katayama T."/>
            <person name="Uemura T."/>
            <person name="Hattori Y."/>
        </authorList>
    </citation>
    <scope>NUCLEOTIDE SEQUENCE [LARGE SCALE GENOMIC DNA]</scope>
    <source>
        <strain evidence="5 6">SB-73</strain>
    </source>
</reference>
<dbReference type="InterPro" id="IPR000504">
    <property type="entry name" value="RRM_dom"/>
</dbReference>
<dbReference type="AlphaFoldDB" id="A0AAV5RI26"/>
<dbReference type="InterPro" id="IPR051229">
    <property type="entry name" value="ALYREF_mRNA_export"/>
</dbReference>
<dbReference type="GO" id="GO:0003729">
    <property type="term" value="F:mRNA binding"/>
    <property type="evidence" value="ECO:0007669"/>
    <property type="project" value="TreeGrafter"/>
</dbReference>
<feature type="domain" description="RRM" evidence="4">
    <location>
        <begin position="59"/>
        <end position="136"/>
    </location>
</feature>
<dbReference type="PANTHER" id="PTHR19965">
    <property type="entry name" value="RNA AND EXPORT FACTOR BINDING PROTEIN"/>
    <property type="match status" value="1"/>
</dbReference>
<dbReference type="SMART" id="SM00360">
    <property type="entry name" value="RRM"/>
    <property type="match status" value="1"/>
</dbReference>
<dbReference type="Proteomes" id="UP001362899">
    <property type="component" value="Unassembled WGS sequence"/>
</dbReference>
<dbReference type="PROSITE" id="PS50102">
    <property type="entry name" value="RRM"/>
    <property type="match status" value="1"/>
</dbReference>
<gene>
    <name evidence="5" type="ORF">DASB73_021920</name>
</gene>
<dbReference type="Pfam" id="PF13865">
    <property type="entry name" value="FoP_duplication"/>
    <property type="match status" value="1"/>
</dbReference>
<name>A0AAV5RI26_STABA</name>
<feature type="compositionally biased region" description="Basic and acidic residues" evidence="3">
    <location>
        <begin position="204"/>
        <end position="213"/>
    </location>
</feature>
<evidence type="ECO:0000313" key="6">
    <source>
        <dbReference type="Proteomes" id="UP001362899"/>
    </source>
</evidence>
<keyword evidence="1 2" id="KW-0694">RNA-binding</keyword>
<dbReference type="InterPro" id="IPR025715">
    <property type="entry name" value="FoP_C"/>
</dbReference>
<sequence>MDQSLDEIIAGTKPSADIPQSISHKNTPNGVSKKSGSRSSRRQRGQARSRNDQAKSAGKAAFIKNLSNEITEDDLRDLFRQVGPVVRVKIDRDNQDNRTGLAWVLFDYPADALVAAERFNQRRAAGKVITVRRVPHIGDKGNGGSSNAPLSDRIGARSKQPRKRNANKQAKPKPKTPADLDAELDAYMQVESGDAQPSTSVPESKVEDNMIDV</sequence>
<dbReference type="InterPro" id="IPR012677">
    <property type="entry name" value="Nucleotide-bd_a/b_plait_sf"/>
</dbReference>